<dbReference type="Proteomes" id="UP000447434">
    <property type="component" value="Chromosome 17"/>
</dbReference>
<reference evidence="2" key="1">
    <citation type="journal article" date="2020" name="Nat. Commun.">
        <title>Genome sequence of the cluster root forming white lupin.</title>
        <authorList>
            <person name="Hufnagel B."/>
            <person name="Marques A."/>
            <person name="Soriano A."/>
            <person name="Marques L."/>
            <person name="Divol F."/>
            <person name="Doumas P."/>
            <person name="Sallet E."/>
            <person name="Mancinotti D."/>
            <person name="Carrere S."/>
            <person name="Marande W."/>
            <person name="Arribat S."/>
            <person name="Keller J."/>
            <person name="Huneau C."/>
            <person name="Blein T."/>
            <person name="Aime D."/>
            <person name="Laguerre M."/>
            <person name="Taylor J."/>
            <person name="Schubert V."/>
            <person name="Nelson M."/>
            <person name="Geu-Flores F."/>
            <person name="Crespi M."/>
            <person name="Gallardo-Guerrero K."/>
            <person name="Delaux P.-M."/>
            <person name="Salse J."/>
            <person name="Berges H."/>
            <person name="Guyot R."/>
            <person name="Gouzy J."/>
            <person name="Peret B."/>
        </authorList>
    </citation>
    <scope>NUCLEOTIDE SEQUENCE [LARGE SCALE GENOMIC DNA]</scope>
    <source>
        <strain evidence="2">cv. Amiga</strain>
    </source>
</reference>
<comment type="caution">
    <text evidence="1">The sequence shown here is derived from an EMBL/GenBank/DDBJ whole genome shotgun (WGS) entry which is preliminary data.</text>
</comment>
<keyword evidence="2" id="KW-1185">Reference proteome</keyword>
<evidence type="ECO:0000313" key="2">
    <source>
        <dbReference type="Proteomes" id="UP000447434"/>
    </source>
</evidence>
<sequence length="66" mass="7769">MPLSSFIFKIKENLELGYPTLFLLSVLLIRFRSLCNSHNLNIHVYIRILIIYKSTLKFKLLMGNLL</sequence>
<name>A0A6A4P427_LUPAL</name>
<evidence type="ECO:0000313" key="1">
    <source>
        <dbReference type="EMBL" id="KAE9596270.1"/>
    </source>
</evidence>
<accession>A0A6A4P427</accession>
<gene>
    <name evidence="1" type="ORF">Lalb_Chr17g0347531</name>
</gene>
<protein>
    <submittedName>
        <fullName evidence="1">Uncharacterized protein</fullName>
    </submittedName>
</protein>
<dbReference type="EMBL" id="WOCE01000017">
    <property type="protein sequence ID" value="KAE9596270.1"/>
    <property type="molecule type" value="Genomic_DNA"/>
</dbReference>
<organism evidence="1 2">
    <name type="scientific">Lupinus albus</name>
    <name type="common">White lupine</name>
    <name type="synonym">Lupinus termis</name>
    <dbReference type="NCBI Taxonomy" id="3870"/>
    <lineage>
        <taxon>Eukaryota</taxon>
        <taxon>Viridiplantae</taxon>
        <taxon>Streptophyta</taxon>
        <taxon>Embryophyta</taxon>
        <taxon>Tracheophyta</taxon>
        <taxon>Spermatophyta</taxon>
        <taxon>Magnoliopsida</taxon>
        <taxon>eudicotyledons</taxon>
        <taxon>Gunneridae</taxon>
        <taxon>Pentapetalae</taxon>
        <taxon>rosids</taxon>
        <taxon>fabids</taxon>
        <taxon>Fabales</taxon>
        <taxon>Fabaceae</taxon>
        <taxon>Papilionoideae</taxon>
        <taxon>50 kb inversion clade</taxon>
        <taxon>genistoids sensu lato</taxon>
        <taxon>core genistoids</taxon>
        <taxon>Genisteae</taxon>
        <taxon>Lupinus</taxon>
    </lineage>
</organism>
<dbReference type="AlphaFoldDB" id="A0A6A4P427"/>
<proteinExistence type="predicted"/>